<evidence type="ECO:0000313" key="2">
    <source>
        <dbReference type="Proteomes" id="UP000371041"/>
    </source>
</evidence>
<proteinExistence type="predicted"/>
<gene>
    <name evidence="1" type="ORF">GIY23_03230</name>
</gene>
<dbReference type="Pfam" id="PF09947">
    <property type="entry name" value="DUF2180"/>
    <property type="match status" value="1"/>
</dbReference>
<dbReference type="RefSeq" id="WP_154075305.1">
    <property type="nucleotide sequence ID" value="NZ_CP045929.1"/>
</dbReference>
<dbReference type="KEGG" id="sace:GIY23_03230"/>
<evidence type="ECO:0000313" key="1">
    <source>
        <dbReference type="EMBL" id="QGK68696.1"/>
    </source>
</evidence>
<accession>A0A5Q3Q5D3</accession>
<organism evidence="1 2">
    <name type="scientific">Allosaccharopolyspora coralli</name>
    <dbReference type="NCBI Taxonomy" id="2665642"/>
    <lineage>
        <taxon>Bacteria</taxon>
        <taxon>Bacillati</taxon>
        <taxon>Actinomycetota</taxon>
        <taxon>Actinomycetes</taxon>
        <taxon>Pseudonocardiales</taxon>
        <taxon>Pseudonocardiaceae</taxon>
        <taxon>Allosaccharopolyspora</taxon>
    </lineage>
</organism>
<name>A0A5Q3Q5D3_9PSEU</name>
<protein>
    <submittedName>
        <fullName evidence="1">DUF2180 family protein</fullName>
    </submittedName>
</protein>
<sequence>MHCFDCAEQNTERPAVATCSDCSAGVCAQHAYVDRRPVACRMTAGMVPVQQPTRQTARILRCPSCAQIHAAVATCEARAGRDC</sequence>
<dbReference type="EMBL" id="CP045929">
    <property type="protein sequence ID" value="QGK68696.1"/>
    <property type="molecule type" value="Genomic_DNA"/>
</dbReference>
<keyword evidence="2" id="KW-1185">Reference proteome</keyword>
<dbReference type="InterPro" id="IPR017211">
    <property type="entry name" value="UCP037465_Znf"/>
</dbReference>
<reference evidence="2" key="1">
    <citation type="submission" date="2019-11" db="EMBL/GenBank/DDBJ databases">
        <title>The complete genome sequence of Saccharopolyspora sp. E2A.</title>
        <authorList>
            <person name="Zhang G."/>
        </authorList>
    </citation>
    <scope>NUCLEOTIDE SEQUENCE [LARGE SCALE GENOMIC DNA]</scope>
    <source>
        <strain evidence="2">E2A</strain>
    </source>
</reference>
<dbReference type="Proteomes" id="UP000371041">
    <property type="component" value="Chromosome"/>
</dbReference>
<dbReference type="AlphaFoldDB" id="A0A5Q3Q5D3"/>